<reference evidence="3 4" key="1">
    <citation type="submission" date="2017-03" db="EMBL/GenBank/DDBJ databases">
        <title>Genomes of endolithic fungi from Antarctica.</title>
        <authorList>
            <person name="Coleine C."/>
            <person name="Masonjones S."/>
            <person name="Stajich J.E."/>
        </authorList>
    </citation>
    <scope>NUCLEOTIDE SEQUENCE [LARGE SCALE GENOMIC DNA]</scope>
    <source>
        <strain evidence="3 4">CCFEE 5184</strain>
    </source>
</reference>
<feature type="region of interest" description="Disordered" evidence="1">
    <location>
        <begin position="312"/>
        <end position="354"/>
    </location>
</feature>
<accession>A0A4U0XNQ6</accession>
<dbReference type="Gene3D" id="3.40.50.300">
    <property type="entry name" value="P-loop containing nucleotide triphosphate hydrolases"/>
    <property type="match status" value="1"/>
</dbReference>
<feature type="domain" description="Tr-type G" evidence="2">
    <location>
        <begin position="2"/>
        <end position="256"/>
    </location>
</feature>
<dbReference type="GO" id="GO:0003924">
    <property type="term" value="F:GTPase activity"/>
    <property type="evidence" value="ECO:0007669"/>
    <property type="project" value="InterPro"/>
</dbReference>
<dbReference type="EMBL" id="NAJQ01000100">
    <property type="protein sequence ID" value="TKA78980.1"/>
    <property type="molecule type" value="Genomic_DNA"/>
</dbReference>
<gene>
    <name evidence="3" type="ORF">B0A55_02549</name>
</gene>
<dbReference type="InterPro" id="IPR000795">
    <property type="entry name" value="T_Tr_GTP-bd_dom"/>
</dbReference>
<evidence type="ECO:0000256" key="1">
    <source>
        <dbReference type="SAM" id="MobiDB-lite"/>
    </source>
</evidence>
<dbReference type="STRING" id="329884.A0A4U0XNQ6"/>
<dbReference type="PANTHER" id="PTHR43721:SF30">
    <property type="entry name" value="TR-TYPE G DOMAIN-CONTAINING PROTEIN"/>
    <property type="match status" value="1"/>
</dbReference>
<evidence type="ECO:0000313" key="4">
    <source>
        <dbReference type="Proteomes" id="UP000309340"/>
    </source>
</evidence>
<protein>
    <recommendedName>
        <fullName evidence="2">Tr-type G domain-containing protein</fullName>
    </recommendedName>
</protein>
<organism evidence="3 4">
    <name type="scientific">Friedmanniomyces simplex</name>
    <dbReference type="NCBI Taxonomy" id="329884"/>
    <lineage>
        <taxon>Eukaryota</taxon>
        <taxon>Fungi</taxon>
        <taxon>Dikarya</taxon>
        <taxon>Ascomycota</taxon>
        <taxon>Pezizomycotina</taxon>
        <taxon>Dothideomycetes</taxon>
        <taxon>Dothideomycetidae</taxon>
        <taxon>Mycosphaerellales</taxon>
        <taxon>Teratosphaeriaceae</taxon>
        <taxon>Friedmanniomyces</taxon>
    </lineage>
</organism>
<dbReference type="InterPro" id="IPR027417">
    <property type="entry name" value="P-loop_NTPase"/>
</dbReference>
<evidence type="ECO:0000259" key="2">
    <source>
        <dbReference type="Pfam" id="PF00009"/>
    </source>
</evidence>
<dbReference type="GO" id="GO:0003746">
    <property type="term" value="F:translation elongation factor activity"/>
    <property type="evidence" value="ECO:0007669"/>
    <property type="project" value="TreeGrafter"/>
</dbReference>
<sequence>MSGKSSLLGTLTTSTLDNGRGKSRLSMLKHRHEITSGVTSSVTSELLGYQDADIGGVNVINYASENVASWIDMHVAAANSRLVFVSDSAGHPRYRRTTVRSLVGWAPHWTLLCVPADDTEDTAGKTGSTNALQQDFGAAVSDIDLSSAQLNLCLRLRLPLVVVITKLDLASRSGLKGTLSKVLDALKAAGRKAAIVPNGTAIVSEQNLQSIGADEVETAYNAALPLLNSPLDTVPIVLTSAMQGTGIRNLHALLHELPLHDLTRAESDGLGVVFYIEDVYSKPAGVDGLTVVSGLIRSGRISVGDSLTIGPFSAHDQFDDSEDSDERPARRPSSQLPTSRSFPGALRDSHLTPPRFQLPGQEWRTVKVTSIRNLRLPVHALLADQVGTIAIRLEGAERREPAESGLARVRKGMVLATSQPLATRSFVAQFKREDLEALAVGNHVVVYVASVRASARVVSARAPDSPVVSYQETHRNGDYVQDHDPFSFDEVAEALEEPQAPVAGSVTASELLVTFKLDAAKEFVVLGDQILVMPGGGPGLYGGHERGEKGMAGLEGFVGVVKEIFG</sequence>
<dbReference type="Proteomes" id="UP000309340">
    <property type="component" value="Unassembled WGS sequence"/>
</dbReference>
<keyword evidence="4" id="KW-1185">Reference proteome</keyword>
<dbReference type="AlphaFoldDB" id="A0A4U0XNQ6"/>
<dbReference type="Pfam" id="PF00009">
    <property type="entry name" value="GTP_EFTU"/>
    <property type="match status" value="1"/>
</dbReference>
<dbReference type="PANTHER" id="PTHR43721">
    <property type="entry name" value="ELONGATION FACTOR TU-RELATED"/>
    <property type="match status" value="1"/>
</dbReference>
<dbReference type="OrthoDB" id="5342685at2759"/>
<feature type="compositionally biased region" description="Polar residues" evidence="1">
    <location>
        <begin position="332"/>
        <end position="341"/>
    </location>
</feature>
<dbReference type="GO" id="GO:0005525">
    <property type="term" value="F:GTP binding"/>
    <property type="evidence" value="ECO:0007669"/>
    <property type="project" value="InterPro"/>
</dbReference>
<proteinExistence type="predicted"/>
<dbReference type="SUPFAM" id="SSF52540">
    <property type="entry name" value="P-loop containing nucleoside triphosphate hydrolases"/>
    <property type="match status" value="1"/>
</dbReference>
<evidence type="ECO:0000313" key="3">
    <source>
        <dbReference type="EMBL" id="TKA78980.1"/>
    </source>
</evidence>
<comment type="caution">
    <text evidence="3">The sequence shown here is derived from an EMBL/GenBank/DDBJ whole genome shotgun (WGS) entry which is preliminary data.</text>
</comment>
<dbReference type="InterPro" id="IPR050055">
    <property type="entry name" value="EF-Tu_GTPase"/>
</dbReference>
<dbReference type="Gene3D" id="2.40.30.10">
    <property type="entry name" value="Translation factors"/>
    <property type="match status" value="1"/>
</dbReference>
<name>A0A4U0XNQ6_9PEZI</name>